<keyword evidence="1" id="KW-0812">Transmembrane</keyword>
<dbReference type="InterPro" id="IPR025736">
    <property type="entry name" value="PucR_C-HTH_dom"/>
</dbReference>
<evidence type="ECO:0000313" key="3">
    <source>
        <dbReference type="EMBL" id="WPX71909.1"/>
    </source>
</evidence>
<keyword evidence="1" id="KW-1133">Transmembrane helix</keyword>
<dbReference type="InterPro" id="IPR051448">
    <property type="entry name" value="CdaR-like_regulators"/>
</dbReference>
<dbReference type="Proteomes" id="UP001325248">
    <property type="component" value="Chromosome"/>
</dbReference>
<protein>
    <recommendedName>
        <fullName evidence="2">PucR C-terminal helix-turn-helix domain-containing protein</fullName>
    </recommendedName>
</protein>
<accession>A0ABZ0U724</accession>
<dbReference type="PANTHER" id="PTHR33744">
    <property type="entry name" value="CARBOHYDRATE DIACID REGULATOR"/>
    <property type="match status" value="1"/>
</dbReference>
<feature type="transmembrane region" description="Helical" evidence="1">
    <location>
        <begin position="431"/>
        <end position="453"/>
    </location>
</feature>
<feature type="domain" description="PucR C-terminal helix-turn-helix" evidence="2">
    <location>
        <begin position="433"/>
        <end position="484"/>
    </location>
</feature>
<name>A0ABZ0U724_9FIRM</name>
<dbReference type="EMBL" id="CP136422">
    <property type="protein sequence ID" value="WPX71909.1"/>
    <property type="molecule type" value="Genomic_DNA"/>
</dbReference>
<keyword evidence="1" id="KW-0472">Membrane</keyword>
<evidence type="ECO:0000259" key="2">
    <source>
        <dbReference type="Pfam" id="PF13556"/>
    </source>
</evidence>
<evidence type="ECO:0000256" key="1">
    <source>
        <dbReference type="SAM" id="Phobius"/>
    </source>
</evidence>
<dbReference type="Pfam" id="PF13556">
    <property type="entry name" value="HTH_30"/>
    <property type="match status" value="1"/>
</dbReference>
<dbReference type="InterPro" id="IPR042070">
    <property type="entry name" value="PucR_C-HTH_sf"/>
</dbReference>
<reference evidence="3" key="1">
    <citation type="submission" date="2023-10" db="EMBL/GenBank/DDBJ databases">
        <title>Genome sequence of Blautia coccoides DSM 935.</title>
        <authorList>
            <person name="Boeer T."/>
            <person name="Bengelsdorf F.R."/>
            <person name="Daniel R."/>
            <person name="Poehlein A."/>
        </authorList>
    </citation>
    <scope>NUCLEOTIDE SEQUENCE [LARGE SCALE GENOMIC DNA]</scope>
    <source>
        <strain evidence="3">DSM 935</strain>
    </source>
</reference>
<proteinExistence type="predicted"/>
<evidence type="ECO:0000313" key="4">
    <source>
        <dbReference type="Proteomes" id="UP001325248"/>
    </source>
</evidence>
<gene>
    <name evidence="3" type="ORF">BLCOC_02330</name>
</gene>
<keyword evidence="4" id="KW-1185">Reference proteome</keyword>
<sequence>MDLNLLIMKDYLTERHIKAESRISDPPLKFSKIRIRPDKGSMEENTLYVEPGNTAYEDREGSLLRCKDDRIFLPGINLFESVNVVHECFESYSQWLKTLEESIDCKEPLQCLVDACKPVLPYPIAVVRPDTKLLTASSHVQDLSMYPVLQNLIQTGYMSMEDNLFFANDANAFVFLASHEPQLALNADGTRALKANLLVKGQREGIVFAFEGKNGFRDCDIFLLEILQKYLEKCLLRYQGLYISDSVLGTFLKNSIINESLDKEELSYVLSIMDWSDEDYFLVMRMMYKHLSVTQPYAYLMRIGKQIQQKIGNCCCLFIHGELTAIFNCSKGIHSDKLLKHIREFPYLMSCYVGCSFPFRGLEDFLPFYKQAGIALGYAQEQTENFSIISAEQIMLKQIENTTRDTDLQYWIHPDILHLSEMDRKYPTDNLYTLFIFLLCAGNLTDAAIIMGLHRNTVKYRISKIREIISNDIDSPSSRLILLSSMLLHGLSSFWDNNI</sequence>
<organism evidence="3 4">
    <name type="scientific">Blautia producta</name>
    <dbReference type="NCBI Taxonomy" id="33035"/>
    <lineage>
        <taxon>Bacteria</taxon>
        <taxon>Bacillati</taxon>
        <taxon>Bacillota</taxon>
        <taxon>Clostridia</taxon>
        <taxon>Lachnospirales</taxon>
        <taxon>Lachnospiraceae</taxon>
        <taxon>Blautia</taxon>
    </lineage>
</organism>
<dbReference type="Gene3D" id="1.10.10.2840">
    <property type="entry name" value="PucR C-terminal helix-turn-helix domain"/>
    <property type="match status" value="1"/>
</dbReference>